<proteinExistence type="inferred from homology"/>
<reference evidence="5" key="1">
    <citation type="submission" date="2020-01" db="EMBL/GenBank/DDBJ databases">
        <authorList>
            <person name="Meier V. D."/>
            <person name="Meier V D."/>
        </authorList>
    </citation>
    <scope>NUCLEOTIDE SEQUENCE</scope>
    <source>
        <strain evidence="5">HLG_WM_MAG_05</strain>
    </source>
</reference>
<dbReference type="EMBL" id="CACVAU010000026">
    <property type="protein sequence ID" value="CAA6807677.1"/>
    <property type="molecule type" value="Genomic_DNA"/>
</dbReference>
<dbReference type="InterPro" id="IPR016195">
    <property type="entry name" value="Pol/histidinol_Pase-like"/>
</dbReference>
<accession>A0A6S6SGW0</accession>
<gene>
    <name evidence="5" type="ORF">HELGO_WM13261</name>
</gene>
<sequence length="243" mass="28290">MNIFSFFNTSRVNPITVDIHSHLLPGIDDGVQTLEQSLQIIKKFKLLGYTKLITTPHIISDFYPNNKKIITEKLLTLREKLKEEQIDISIEAGAEHYVDMNFLELIENDELVTFMDHYVLFETSYTSKPIILEIVIQELLKKGYIPVLAHPERYLYLHHDMEAYKKLKAMGVLFQLNIKSLKHNSKQVTKIAKQLVKLGLVDFIGSDAHRMRDILKVEKILQSNIYKNMLKNNKILNNRAKIK</sequence>
<dbReference type="Gene3D" id="3.20.20.140">
    <property type="entry name" value="Metal-dependent hydrolases"/>
    <property type="match status" value="1"/>
</dbReference>
<dbReference type="SUPFAM" id="SSF89550">
    <property type="entry name" value="PHP domain-like"/>
    <property type="match status" value="1"/>
</dbReference>
<comment type="catalytic activity">
    <reaction evidence="4">
        <text>O-phospho-L-tyrosyl-[protein] + H2O = L-tyrosyl-[protein] + phosphate</text>
        <dbReference type="Rhea" id="RHEA:10684"/>
        <dbReference type="Rhea" id="RHEA-COMP:10136"/>
        <dbReference type="Rhea" id="RHEA-COMP:20101"/>
        <dbReference type="ChEBI" id="CHEBI:15377"/>
        <dbReference type="ChEBI" id="CHEBI:43474"/>
        <dbReference type="ChEBI" id="CHEBI:46858"/>
        <dbReference type="ChEBI" id="CHEBI:61978"/>
        <dbReference type="EC" id="3.1.3.48"/>
    </reaction>
</comment>
<dbReference type="PIRSF" id="PIRSF016557">
    <property type="entry name" value="Caps_synth_CpsB"/>
    <property type="match status" value="1"/>
</dbReference>
<dbReference type="InterPro" id="IPR016667">
    <property type="entry name" value="Caps_polysacc_synth_CpsB/CapC"/>
</dbReference>
<dbReference type="PANTHER" id="PTHR39181">
    <property type="entry name" value="TYROSINE-PROTEIN PHOSPHATASE YWQE"/>
    <property type="match status" value="1"/>
</dbReference>
<evidence type="ECO:0000313" key="5">
    <source>
        <dbReference type="EMBL" id="CAA6807677.1"/>
    </source>
</evidence>
<dbReference type="EC" id="3.1.3.48" evidence="2"/>
<protein>
    <recommendedName>
        <fullName evidence="2">protein-tyrosine-phosphatase</fullName>
        <ecNumber evidence="2">3.1.3.48</ecNumber>
    </recommendedName>
</protein>
<comment type="similarity">
    <text evidence="1">Belongs to the metallo-dependent hydrolases superfamily. CpsB/CapC family.</text>
</comment>
<dbReference type="Pfam" id="PF19567">
    <property type="entry name" value="CpsB_CapC"/>
    <property type="match status" value="1"/>
</dbReference>
<dbReference type="GO" id="GO:0004725">
    <property type="term" value="F:protein tyrosine phosphatase activity"/>
    <property type="evidence" value="ECO:0007669"/>
    <property type="project" value="UniProtKB-EC"/>
</dbReference>
<evidence type="ECO:0000256" key="2">
    <source>
        <dbReference type="ARBA" id="ARBA00013064"/>
    </source>
</evidence>
<dbReference type="AlphaFoldDB" id="A0A6S6SGW0"/>
<dbReference type="GO" id="GO:0030145">
    <property type="term" value="F:manganese ion binding"/>
    <property type="evidence" value="ECO:0007669"/>
    <property type="project" value="InterPro"/>
</dbReference>
<organism evidence="5">
    <name type="scientific">uncultured Sulfurovum sp</name>
    <dbReference type="NCBI Taxonomy" id="269237"/>
    <lineage>
        <taxon>Bacteria</taxon>
        <taxon>Pseudomonadati</taxon>
        <taxon>Campylobacterota</taxon>
        <taxon>Epsilonproteobacteria</taxon>
        <taxon>Campylobacterales</taxon>
        <taxon>Sulfurovaceae</taxon>
        <taxon>Sulfurovum</taxon>
        <taxon>environmental samples</taxon>
    </lineage>
</organism>
<evidence type="ECO:0000256" key="4">
    <source>
        <dbReference type="ARBA" id="ARBA00051722"/>
    </source>
</evidence>
<keyword evidence="3" id="KW-0378">Hydrolase</keyword>
<evidence type="ECO:0000256" key="3">
    <source>
        <dbReference type="ARBA" id="ARBA00022801"/>
    </source>
</evidence>
<evidence type="ECO:0000256" key="1">
    <source>
        <dbReference type="ARBA" id="ARBA00005750"/>
    </source>
</evidence>
<name>A0A6S6SGW0_9BACT</name>
<dbReference type="PANTHER" id="PTHR39181:SF1">
    <property type="entry name" value="TYROSINE-PROTEIN PHOSPHATASE YWQE"/>
    <property type="match status" value="1"/>
</dbReference>